<keyword evidence="1" id="KW-1133">Transmembrane helix</keyword>
<dbReference type="EMBL" id="HBUF01391149">
    <property type="protein sequence ID" value="CAG6733927.1"/>
    <property type="molecule type" value="Transcribed_RNA"/>
</dbReference>
<keyword evidence="1" id="KW-0812">Transmembrane</keyword>
<protein>
    <submittedName>
        <fullName evidence="2">Uncharacterized protein</fullName>
    </submittedName>
</protein>
<evidence type="ECO:0000313" key="2">
    <source>
        <dbReference type="EMBL" id="CAG6733927.1"/>
    </source>
</evidence>
<accession>A0A8D8YT45</accession>
<proteinExistence type="predicted"/>
<feature type="transmembrane region" description="Helical" evidence="1">
    <location>
        <begin position="17"/>
        <end position="37"/>
    </location>
</feature>
<reference evidence="2" key="1">
    <citation type="submission" date="2021-05" db="EMBL/GenBank/DDBJ databases">
        <authorList>
            <person name="Alioto T."/>
            <person name="Alioto T."/>
            <person name="Gomez Garrido J."/>
        </authorList>
    </citation>
    <scope>NUCLEOTIDE SEQUENCE</scope>
</reference>
<organism evidence="2">
    <name type="scientific">Cacopsylla melanoneura</name>
    <dbReference type="NCBI Taxonomy" id="428564"/>
    <lineage>
        <taxon>Eukaryota</taxon>
        <taxon>Metazoa</taxon>
        <taxon>Ecdysozoa</taxon>
        <taxon>Arthropoda</taxon>
        <taxon>Hexapoda</taxon>
        <taxon>Insecta</taxon>
        <taxon>Pterygota</taxon>
        <taxon>Neoptera</taxon>
        <taxon>Paraneoptera</taxon>
        <taxon>Hemiptera</taxon>
        <taxon>Sternorrhyncha</taxon>
        <taxon>Psylloidea</taxon>
        <taxon>Psyllidae</taxon>
        <taxon>Psyllinae</taxon>
        <taxon>Cacopsylla</taxon>
    </lineage>
</organism>
<keyword evidence="1" id="KW-0472">Membrane</keyword>
<evidence type="ECO:0000256" key="1">
    <source>
        <dbReference type="SAM" id="Phobius"/>
    </source>
</evidence>
<sequence length="99" mass="11260">MYIFCGACQKSRQSPHMYIFCGVSTISSISTSVHFLWGMSINSSISTSVYFLSTRLHNVLIKSHIASFECLSYNLMTFFSISDEMLHILPAYDHVCVLY</sequence>
<dbReference type="AlphaFoldDB" id="A0A8D8YT45"/>
<name>A0A8D8YT45_9HEMI</name>